<dbReference type="Gene3D" id="3.40.50.2300">
    <property type="match status" value="2"/>
</dbReference>
<comment type="similarity">
    <text evidence="1">Belongs to the leucine-binding protein family.</text>
</comment>
<dbReference type="AlphaFoldDB" id="A0A0D4C273"/>
<feature type="domain" description="Leucine-binding protein" evidence="3">
    <location>
        <begin position="42"/>
        <end position="380"/>
    </location>
</feature>
<dbReference type="EMBL" id="CP011005">
    <property type="protein sequence ID" value="AJT42634.1"/>
    <property type="molecule type" value="Genomic_DNA"/>
</dbReference>
<reference evidence="4 5" key="1">
    <citation type="journal article" date="2015" name="Genome Announc.">
        <title>Complete Genome Sequencing of Protease-Producing Novel Arthrobacter sp. Strain IHBB 11108 Using PacBio Single-Molecule Real-Time Sequencing Technology.</title>
        <authorList>
            <person name="Kiran S."/>
            <person name="Swarnkar M.K."/>
            <person name="Pal M."/>
            <person name="Thakur R."/>
            <person name="Tewari R."/>
            <person name="Singh A.K."/>
            <person name="Gulati A."/>
        </authorList>
    </citation>
    <scope>NUCLEOTIDE SEQUENCE [LARGE SCALE GENOMIC DNA]</scope>
    <source>
        <strain evidence="4 5">IHBB 11108</strain>
    </source>
</reference>
<evidence type="ECO:0000313" key="5">
    <source>
        <dbReference type="Proteomes" id="UP000061839"/>
    </source>
</evidence>
<dbReference type="RefSeq" id="WP_052663859.1">
    <property type="nucleotide sequence ID" value="NZ_CP011005.1"/>
</dbReference>
<dbReference type="KEGG" id="ari:UM93_16245"/>
<dbReference type="PANTHER" id="PTHR30483:SF6">
    <property type="entry name" value="PERIPLASMIC BINDING PROTEIN OF ABC TRANSPORTER FOR NATURAL AMINO ACIDS"/>
    <property type="match status" value="1"/>
</dbReference>
<dbReference type="InterPro" id="IPR028082">
    <property type="entry name" value="Peripla_BP_I"/>
</dbReference>
<dbReference type="InterPro" id="IPR051010">
    <property type="entry name" value="BCAA_transport"/>
</dbReference>
<dbReference type="PROSITE" id="PS51257">
    <property type="entry name" value="PROKAR_LIPOPROTEIN"/>
    <property type="match status" value="1"/>
</dbReference>
<evidence type="ECO:0000256" key="2">
    <source>
        <dbReference type="ARBA" id="ARBA00022729"/>
    </source>
</evidence>
<name>A0A0D4C273_9MICC</name>
<proteinExistence type="inferred from homology"/>
<keyword evidence="2" id="KW-0732">Signal</keyword>
<organism evidence="4 5">
    <name type="scientific">Psychromicrobium lacuslunae</name>
    <dbReference type="NCBI Taxonomy" id="1618207"/>
    <lineage>
        <taxon>Bacteria</taxon>
        <taxon>Bacillati</taxon>
        <taxon>Actinomycetota</taxon>
        <taxon>Actinomycetes</taxon>
        <taxon>Micrococcales</taxon>
        <taxon>Micrococcaceae</taxon>
        <taxon>Psychromicrobium</taxon>
    </lineage>
</organism>
<evidence type="ECO:0000313" key="4">
    <source>
        <dbReference type="EMBL" id="AJT42634.1"/>
    </source>
</evidence>
<dbReference type="HOGENOM" id="CLU_027128_5_0_11"/>
<evidence type="ECO:0000259" key="3">
    <source>
        <dbReference type="Pfam" id="PF13458"/>
    </source>
</evidence>
<dbReference type="PATRIC" id="fig|1618207.4.peg.3301"/>
<dbReference type="OrthoDB" id="9772589at2"/>
<evidence type="ECO:0000256" key="1">
    <source>
        <dbReference type="ARBA" id="ARBA00010062"/>
    </source>
</evidence>
<dbReference type="Pfam" id="PF13458">
    <property type="entry name" value="Peripla_BP_6"/>
    <property type="match status" value="1"/>
</dbReference>
<keyword evidence="5" id="KW-1185">Reference proteome</keyword>
<sequence length="408" mass="41267">MKLSLAGMIGFTLVGALALAGCGAESGNARLASPKPAGIDALKIGLLLDSTGEQAFLNPAQQAAAQLAVQQINLAGGVNGKPVELVAGSPGGSTTEQSKKLIEQKAAVVIGPTDSSQATAASEQFGKNQTVLISPANAASALSKLSSGGYYFRTAPAETMQSMVLAKLALDEAKGGVVAVIYETDDSSKEIAEQTESALKSHDAKQVVSIVADDALAAAQKAKESGAAASVVIARQHGQEILAELGNAGVSGASLVLGDGATASYGANLAVDTLKDAQGILPGVFPTAGFQEELLKINSSLKSLNYAAETYDAVVLAALAAARAKDSSGPSVAAKLIEVSGGAGDGQKCHQLADCFSLLSQHKTIDYDGLSGPIGFTEQGDISEANYLLYRYSASNLPVLNGAEKASK</sequence>
<dbReference type="Proteomes" id="UP000061839">
    <property type="component" value="Chromosome"/>
</dbReference>
<protein>
    <recommendedName>
        <fullName evidence="3">Leucine-binding protein domain-containing protein</fullName>
    </recommendedName>
</protein>
<gene>
    <name evidence="4" type="ORF">UM93_16245</name>
</gene>
<accession>A0A0D4C273</accession>
<dbReference type="PANTHER" id="PTHR30483">
    <property type="entry name" value="LEUCINE-SPECIFIC-BINDING PROTEIN"/>
    <property type="match status" value="1"/>
</dbReference>
<dbReference type="InterPro" id="IPR028081">
    <property type="entry name" value="Leu-bd"/>
</dbReference>
<dbReference type="SUPFAM" id="SSF53822">
    <property type="entry name" value="Periplasmic binding protein-like I"/>
    <property type="match status" value="1"/>
</dbReference>
<dbReference type="STRING" id="1618207.UM93_16245"/>